<dbReference type="EMBL" id="LFNT01000038">
    <property type="protein sequence ID" value="KMS71256.1"/>
    <property type="molecule type" value="Genomic_DNA"/>
</dbReference>
<dbReference type="RefSeq" id="WP_048584159.1">
    <property type="nucleotide sequence ID" value="NZ_LFNT01000038.1"/>
</dbReference>
<dbReference type="Gene3D" id="3.40.1580.10">
    <property type="entry name" value="SMI1/KNR4-like"/>
    <property type="match status" value="1"/>
</dbReference>
<dbReference type="Proteomes" id="UP000037432">
    <property type="component" value="Unassembled WGS sequence"/>
</dbReference>
<dbReference type="InterPro" id="IPR018958">
    <property type="entry name" value="Knr4/Smi1-like_dom"/>
</dbReference>
<protein>
    <submittedName>
        <fullName evidence="2">Cell wall assembly protein</fullName>
    </submittedName>
</protein>
<feature type="domain" description="Knr4/Smi1-like" evidence="1">
    <location>
        <begin position="44"/>
        <end position="211"/>
    </location>
</feature>
<comment type="caution">
    <text evidence="2">The sequence shown here is derived from an EMBL/GenBank/DDBJ whole genome shotgun (WGS) entry which is preliminary data.</text>
</comment>
<proteinExistence type="predicted"/>
<dbReference type="InterPro" id="IPR037883">
    <property type="entry name" value="Knr4/Smi1-like_sf"/>
</dbReference>
<name>A0A0J7Z512_STRVR</name>
<evidence type="ECO:0000313" key="3">
    <source>
        <dbReference type="Proteomes" id="UP000037432"/>
    </source>
</evidence>
<accession>A0A0J7Z512</accession>
<dbReference type="AlphaFoldDB" id="A0A0J7Z512"/>
<dbReference type="PATRIC" id="fig|1938.3.peg.5189"/>
<organism evidence="2 3">
    <name type="scientific">Streptomyces viridochromogenes</name>
    <dbReference type="NCBI Taxonomy" id="1938"/>
    <lineage>
        <taxon>Bacteria</taxon>
        <taxon>Bacillati</taxon>
        <taxon>Actinomycetota</taxon>
        <taxon>Actinomycetes</taxon>
        <taxon>Kitasatosporales</taxon>
        <taxon>Streptomycetaceae</taxon>
        <taxon>Streptomyces</taxon>
    </lineage>
</organism>
<dbReference type="SMART" id="SM00860">
    <property type="entry name" value="SMI1_KNR4"/>
    <property type="match status" value="1"/>
</dbReference>
<sequence>MGAMIWSGIRERVETLARADKAREVFGAWDKYGGTGHHFRLADPLSEADVTEAEVQWGVSLPGDYRAFLLEVGAGGAGPFYGLTTLSRTAAGWLWSDPGGGTVHERLRLPFPDVEESVRAQVEHERKEPVESDFEDEAAFEVAYRAWLEEDERLSDWFLSGAVCLSHEGCGYFDWLVVSGPQRGQVWLDERPGDGRFSPLGQVGFAEWYLDWVEKTEAVVRRGR</sequence>
<dbReference type="OrthoDB" id="1190024at2"/>
<gene>
    <name evidence="2" type="ORF">ACM01_28035</name>
</gene>
<evidence type="ECO:0000259" key="1">
    <source>
        <dbReference type="SMART" id="SM00860"/>
    </source>
</evidence>
<dbReference type="SUPFAM" id="SSF160631">
    <property type="entry name" value="SMI1/KNR4-like"/>
    <property type="match status" value="1"/>
</dbReference>
<dbReference type="Pfam" id="PF09346">
    <property type="entry name" value="SMI1_KNR4"/>
    <property type="match status" value="1"/>
</dbReference>
<reference evidence="2 3" key="1">
    <citation type="submission" date="2015-06" db="EMBL/GenBank/DDBJ databases">
        <authorList>
            <person name="Ju K.-S."/>
            <person name="Doroghazi J.R."/>
            <person name="Metcalf W.W."/>
        </authorList>
    </citation>
    <scope>NUCLEOTIDE SEQUENCE [LARGE SCALE GENOMIC DNA]</scope>
    <source>
        <strain evidence="2 3">NRRL 3414</strain>
    </source>
</reference>
<evidence type="ECO:0000313" key="2">
    <source>
        <dbReference type="EMBL" id="KMS71256.1"/>
    </source>
</evidence>